<dbReference type="EMBL" id="ML145085">
    <property type="protein sequence ID" value="TBU64829.1"/>
    <property type="molecule type" value="Genomic_DNA"/>
</dbReference>
<evidence type="ECO:0000256" key="1">
    <source>
        <dbReference type="SAM" id="MobiDB-lite"/>
    </source>
</evidence>
<proteinExistence type="predicted"/>
<dbReference type="AlphaFoldDB" id="A0A4Q9QB27"/>
<reference evidence="4 5" key="1">
    <citation type="submission" date="2019-01" db="EMBL/GenBank/DDBJ databases">
        <title>Draft genome sequences of three monokaryotic isolates of the white-rot basidiomycete fungus Dichomitus squalens.</title>
        <authorList>
            <consortium name="DOE Joint Genome Institute"/>
            <person name="Lopez S.C."/>
            <person name="Andreopoulos B."/>
            <person name="Pangilinan J."/>
            <person name="Lipzen A."/>
            <person name="Riley R."/>
            <person name="Ahrendt S."/>
            <person name="Ng V."/>
            <person name="Barry K."/>
            <person name="Daum C."/>
            <person name="Grigoriev I.V."/>
            <person name="Hilden K.S."/>
            <person name="Makela M.R."/>
            <person name="de Vries R.P."/>
        </authorList>
    </citation>
    <scope>NUCLEOTIDE SEQUENCE [LARGE SCALE GENOMIC DNA]</scope>
    <source>
        <strain evidence="4 5">CBS 464.89</strain>
        <strain evidence="3">OM18370.1</strain>
    </source>
</reference>
<feature type="transmembrane region" description="Helical" evidence="2">
    <location>
        <begin position="302"/>
        <end position="325"/>
    </location>
</feature>
<dbReference type="InterPro" id="IPR040410">
    <property type="entry name" value="UPF0658_Golgi"/>
</dbReference>
<feature type="region of interest" description="Disordered" evidence="1">
    <location>
        <begin position="1"/>
        <end position="28"/>
    </location>
</feature>
<keyword evidence="2" id="KW-1133">Transmembrane helix</keyword>
<feature type="transmembrane region" description="Helical" evidence="2">
    <location>
        <begin position="213"/>
        <end position="232"/>
    </location>
</feature>
<keyword evidence="5" id="KW-1185">Reference proteome</keyword>
<accession>A0A4Q9QB27</accession>
<feature type="transmembrane region" description="Helical" evidence="2">
    <location>
        <begin position="360"/>
        <end position="378"/>
    </location>
</feature>
<dbReference type="Proteomes" id="UP000292957">
    <property type="component" value="Unassembled WGS sequence"/>
</dbReference>
<evidence type="ECO:0000256" key="2">
    <source>
        <dbReference type="SAM" id="Phobius"/>
    </source>
</evidence>
<sequence>MPAHTPNDPSYPQYPAPVYPTTSRDDEIKAPYDDLIDQYATPYGTQANRTFAVDPASMSRHGRQPSVPLSKHSYETSKDFKSLDGHGRDPPDWEYPPQLAKEETAEKEKKTWRSVRLLSIPRRHSRRPNVTSIQYIPDSLACRLYLLTVLVETAIDLAIEGDIFLRFHQAHSSQSQDMATRRMPVYLSIFAMAHVFQFIMALDAVWARNVLQFISLAIFNALFLLYAIIQITEINAVPLASSDGITHVSINTLAIIIPIVISVAEVAYIALGWKIYTEFGWKVYKFLGADRRIKTMFTHHQIFLCLVKFDLFFWVGFSVQFIFLVLSSHNAEFYLTCAALPLSIVVLIEGHLAARHENKWMMLSFMTGCGGAMVYFVYKLVKVLRFKATPTFSEVWQTLTTFSIIAIILLIITFIFALLVMSNFGRGLKAQIEKNKHKTAGGLARGKSQYVHRGPMSTHPNRMSID</sequence>
<dbReference type="PANTHER" id="PTHR34391:SF2">
    <property type="entry name" value="TRP C-TERMINAL DOMAIN-CONTAINING PROTEIN"/>
    <property type="match status" value="1"/>
</dbReference>
<evidence type="ECO:0000313" key="4">
    <source>
        <dbReference type="EMBL" id="TBU64829.1"/>
    </source>
</evidence>
<feature type="transmembrane region" description="Helical" evidence="2">
    <location>
        <begin position="185"/>
        <end position="206"/>
    </location>
</feature>
<dbReference type="EMBL" id="ML143387">
    <property type="protein sequence ID" value="TBU35013.1"/>
    <property type="molecule type" value="Genomic_DNA"/>
</dbReference>
<organism evidence="4 5">
    <name type="scientific">Dichomitus squalens</name>
    <dbReference type="NCBI Taxonomy" id="114155"/>
    <lineage>
        <taxon>Eukaryota</taxon>
        <taxon>Fungi</taxon>
        <taxon>Dikarya</taxon>
        <taxon>Basidiomycota</taxon>
        <taxon>Agaricomycotina</taxon>
        <taxon>Agaricomycetes</taxon>
        <taxon>Polyporales</taxon>
        <taxon>Polyporaceae</taxon>
        <taxon>Dichomitus</taxon>
    </lineage>
</organism>
<dbReference type="GO" id="GO:0005794">
    <property type="term" value="C:Golgi apparatus"/>
    <property type="evidence" value="ECO:0007669"/>
    <property type="project" value="TreeGrafter"/>
</dbReference>
<gene>
    <name evidence="4" type="ORF">BD310DRAFT_805596</name>
    <name evidence="3" type="ORF">BD311DRAFT_648513</name>
</gene>
<feature type="transmembrane region" description="Helical" evidence="2">
    <location>
        <begin position="252"/>
        <end position="276"/>
    </location>
</feature>
<keyword evidence="2" id="KW-0812">Transmembrane</keyword>
<name>A0A4Q9QB27_9APHY</name>
<feature type="transmembrane region" description="Helical" evidence="2">
    <location>
        <begin position="398"/>
        <end position="421"/>
    </location>
</feature>
<dbReference type="OrthoDB" id="2448307at2759"/>
<feature type="transmembrane region" description="Helical" evidence="2">
    <location>
        <begin position="331"/>
        <end position="348"/>
    </location>
</feature>
<protein>
    <submittedName>
        <fullName evidence="4">Uncharacterized protein</fullName>
    </submittedName>
</protein>
<evidence type="ECO:0000313" key="3">
    <source>
        <dbReference type="EMBL" id="TBU35013.1"/>
    </source>
</evidence>
<evidence type="ECO:0000313" key="5">
    <source>
        <dbReference type="Proteomes" id="UP000292082"/>
    </source>
</evidence>
<dbReference type="Proteomes" id="UP000292082">
    <property type="component" value="Unassembled WGS sequence"/>
</dbReference>
<dbReference type="PANTHER" id="PTHR34391">
    <property type="entry name" value="UPF0658 GOLGI APPARATUS MEMBRANE PROTEIN C1952.10C-RELATED"/>
    <property type="match status" value="1"/>
</dbReference>
<feature type="region of interest" description="Disordered" evidence="1">
    <location>
        <begin position="43"/>
        <end position="106"/>
    </location>
</feature>
<feature type="compositionally biased region" description="Basic and acidic residues" evidence="1">
    <location>
        <begin position="72"/>
        <end position="91"/>
    </location>
</feature>
<keyword evidence="2" id="KW-0472">Membrane</keyword>